<evidence type="ECO:0000313" key="6">
    <source>
        <dbReference type="Proteomes" id="UP001240171"/>
    </source>
</evidence>
<comment type="caution">
    <text evidence="5">The sequence shown here is derived from an EMBL/GenBank/DDBJ whole genome shotgun (WGS) entry which is preliminary data.</text>
</comment>
<keyword evidence="1" id="KW-0677">Repeat</keyword>
<dbReference type="Gene3D" id="1.25.40.10">
    <property type="entry name" value="Tetratricopeptide repeat domain"/>
    <property type="match status" value="1"/>
</dbReference>
<proteinExistence type="predicted"/>
<dbReference type="SMART" id="SM00860">
    <property type="entry name" value="SMI1_KNR4"/>
    <property type="match status" value="1"/>
</dbReference>
<organism evidence="5 6">
    <name type="scientific">Paenibacillus lacisoli</name>
    <dbReference type="NCBI Taxonomy" id="3064525"/>
    <lineage>
        <taxon>Bacteria</taxon>
        <taxon>Bacillati</taxon>
        <taxon>Bacillota</taxon>
        <taxon>Bacilli</taxon>
        <taxon>Bacillales</taxon>
        <taxon>Paenibacillaceae</taxon>
        <taxon>Paenibacillus</taxon>
    </lineage>
</organism>
<dbReference type="PROSITE" id="PS50005">
    <property type="entry name" value="TPR"/>
    <property type="match status" value="1"/>
</dbReference>
<evidence type="ECO:0000256" key="2">
    <source>
        <dbReference type="ARBA" id="ARBA00022803"/>
    </source>
</evidence>
<feature type="repeat" description="TPR" evidence="3">
    <location>
        <begin position="69"/>
        <end position="102"/>
    </location>
</feature>
<keyword evidence="2 3" id="KW-0802">TPR repeat</keyword>
<keyword evidence="6" id="KW-1185">Reference proteome</keyword>
<dbReference type="EMBL" id="JAUQTB010000003">
    <property type="protein sequence ID" value="MDO7906254.1"/>
    <property type="molecule type" value="Genomic_DNA"/>
</dbReference>
<dbReference type="InterPro" id="IPR019734">
    <property type="entry name" value="TPR_rpt"/>
</dbReference>
<dbReference type="InterPro" id="IPR011990">
    <property type="entry name" value="TPR-like_helical_dom_sf"/>
</dbReference>
<evidence type="ECO:0000256" key="1">
    <source>
        <dbReference type="ARBA" id="ARBA00022737"/>
    </source>
</evidence>
<dbReference type="SMART" id="SM00028">
    <property type="entry name" value="TPR"/>
    <property type="match status" value="2"/>
</dbReference>
<evidence type="ECO:0000259" key="4">
    <source>
        <dbReference type="SMART" id="SM00860"/>
    </source>
</evidence>
<reference evidence="5 6" key="1">
    <citation type="submission" date="2023-07" db="EMBL/GenBank/DDBJ databases">
        <title>Paenibacillus sp. JX-17 nov. isolated from soil.</title>
        <authorList>
            <person name="Wan Y."/>
            <person name="Liu B."/>
        </authorList>
    </citation>
    <scope>NUCLEOTIDE SEQUENCE [LARGE SCALE GENOMIC DNA]</scope>
    <source>
        <strain evidence="5 6">JX-17</strain>
    </source>
</reference>
<dbReference type="Gene3D" id="3.40.1580.10">
    <property type="entry name" value="SMI1/KNR4-like"/>
    <property type="match status" value="1"/>
</dbReference>
<dbReference type="Proteomes" id="UP001240171">
    <property type="component" value="Unassembled WGS sequence"/>
</dbReference>
<dbReference type="InterPro" id="IPR013105">
    <property type="entry name" value="TPR_2"/>
</dbReference>
<feature type="domain" description="Knr4/Smi1-like" evidence="4">
    <location>
        <begin position="160"/>
        <end position="296"/>
    </location>
</feature>
<gene>
    <name evidence="5" type="ORF">Q5741_07455</name>
</gene>
<dbReference type="Pfam" id="PF09346">
    <property type="entry name" value="SMI1_KNR4"/>
    <property type="match status" value="1"/>
</dbReference>
<dbReference type="SUPFAM" id="SSF160631">
    <property type="entry name" value="SMI1/KNR4-like"/>
    <property type="match status" value="1"/>
</dbReference>
<dbReference type="RefSeq" id="WP_305023457.1">
    <property type="nucleotide sequence ID" value="NZ_JAUQTB010000003.1"/>
</dbReference>
<dbReference type="Pfam" id="PF07719">
    <property type="entry name" value="TPR_2"/>
    <property type="match status" value="1"/>
</dbReference>
<dbReference type="InterPro" id="IPR037883">
    <property type="entry name" value="Knr4/Smi1-like_sf"/>
</dbReference>
<accession>A0ABT9CAG2</accession>
<dbReference type="InterPro" id="IPR018958">
    <property type="entry name" value="Knr4/Smi1-like_dom"/>
</dbReference>
<name>A0ABT9CAG2_9BACL</name>
<evidence type="ECO:0000313" key="5">
    <source>
        <dbReference type="EMBL" id="MDO7906254.1"/>
    </source>
</evidence>
<dbReference type="SUPFAM" id="SSF48452">
    <property type="entry name" value="TPR-like"/>
    <property type="match status" value="1"/>
</dbReference>
<evidence type="ECO:0000256" key="3">
    <source>
        <dbReference type="PROSITE-ProRule" id="PRU00339"/>
    </source>
</evidence>
<protein>
    <submittedName>
        <fullName evidence="5">SMI1/KNR4 family protein</fullName>
    </submittedName>
</protein>
<sequence length="311" mass="34987">MQEELLEQLDTWHEEDEYEQIVEAILEVPEDERDYILNSHLGRAYNNLEQYVDAVEVLSRIADEGQEDPLWHYRIGMAYYYLERYEEAKKAFEASDRLEPEDEDTLEFLELIDQKLLEEQPEDTAAAVETSAAAAVDSELDLMNFWDDSEHALEQYVLSPPTDEQIASVEEELVFKLPASYVQMMKLHNGGVPSQRYYPAGTSGAAGFVEVAAILGIGRDKPYSLCGEQGSRSRVIHENYPEFGVIIGECTAPGEVIMLDYRPSGNDGEPEVVHVNKDQNFKVTHLAPDFASFVKGLMAGPLVSAEAPIED</sequence>